<evidence type="ECO:0000313" key="3">
    <source>
        <dbReference type="Proteomes" id="UP001151760"/>
    </source>
</evidence>
<comment type="caution">
    <text evidence="2">The sequence shown here is derived from an EMBL/GenBank/DDBJ whole genome shotgun (WGS) entry which is preliminary data.</text>
</comment>
<feature type="compositionally biased region" description="Basic and acidic residues" evidence="1">
    <location>
        <begin position="131"/>
        <end position="152"/>
    </location>
</feature>
<reference evidence="2" key="2">
    <citation type="submission" date="2022-01" db="EMBL/GenBank/DDBJ databases">
        <authorList>
            <person name="Yamashiro T."/>
            <person name="Shiraishi A."/>
            <person name="Satake H."/>
            <person name="Nakayama K."/>
        </authorList>
    </citation>
    <scope>NUCLEOTIDE SEQUENCE</scope>
</reference>
<keyword evidence="3" id="KW-1185">Reference proteome</keyword>
<sequence>MNDDKETDEHEEAEEDDEAEMKKHMEIDRQKGFYHLIRADGSSKRPEDDYERVFCGDLKVMFEPDIKSEVWRSLQGYKVTFRSCLIPVETRIVKEISTNMVDQNLQIWRSLSVGVLKLQGGYDDVVVLENSETKEEDVKEDESDHNKERYTFEDDDDDGEFDDLD</sequence>
<evidence type="ECO:0008006" key="4">
    <source>
        <dbReference type="Google" id="ProtNLM"/>
    </source>
</evidence>
<reference evidence="2" key="1">
    <citation type="journal article" date="2022" name="Int. J. Mol. Sci.">
        <title>Draft Genome of Tanacetum Coccineum: Genomic Comparison of Closely Related Tanacetum-Family Plants.</title>
        <authorList>
            <person name="Yamashiro T."/>
            <person name="Shiraishi A."/>
            <person name="Nakayama K."/>
            <person name="Satake H."/>
        </authorList>
    </citation>
    <scope>NUCLEOTIDE SEQUENCE</scope>
</reference>
<feature type="region of interest" description="Disordered" evidence="1">
    <location>
        <begin position="129"/>
        <end position="165"/>
    </location>
</feature>
<dbReference type="EMBL" id="BQNB010017867">
    <property type="protein sequence ID" value="GJT68097.1"/>
    <property type="molecule type" value="Genomic_DNA"/>
</dbReference>
<dbReference type="Proteomes" id="UP001151760">
    <property type="component" value="Unassembled WGS sequence"/>
</dbReference>
<evidence type="ECO:0000313" key="2">
    <source>
        <dbReference type="EMBL" id="GJT68097.1"/>
    </source>
</evidence>
<evidence type="ECO:0000256" key="1">
    <source>
        <dbReference type="SAM" id="MobiDB-lite"/>
    </source>
</evidence>
<name>A0ABQ5FZG3_9ASTR</name>
<proteinExistence type="predicted"/>
<feature type="compositionally biased region" description="Acidic residues" evidence="1">
    <location>
        <begin position="153"/>
        <end position="165"/>
    </location>
</feature>
<accession>A0ABQ5FZG3</accession>
<feature type="region of interest" description="Disordered" evidence="1">
    <location>
        <begin position="1"/>
        <end position="22"/>
    </location>
</feature>
<feature type="compositionally biased region" description="Acidic residues" evidence="1">
    <location>
        <begin position="1"/>
        <end position="19"/>
    </location>
</feature>
<organism evidence="2 3">
    <name type="scientific">Tanacetum coccineum</name>
    <dbReference type="NCBI Taxonomy" id="301880"/>
    <lineage>
        <taxon>Eukaryota</taxon>
        <taxon>Viridiplantae</taxon>
        <taxon>Streptophyta</taxon>
        <taxon>Embryophyta</taxon>
        <taxon>Tracheophyta</taxon>
        <taxon>Spermatophyta</taxon>
        <taxon>Magnoliopsida</taxon>
        <taxon>eudicotyledons</taxon>
        <taxon>Gunneridae</taxon>
        <taxon>Pentapetalae</taxon>
        <taxon>asterids</taxon>
        <taxon>campanulids</taxon>
        <taxon>Asterales</taxon>
        <taxon>Asteraceae</taxon>
        <taxon>Asteroideae</taxon>
        <taxon>Anthemideae</taxon>
        <taxon>Anthemidinae</taxon>
        <taxon>Tanacetum</taxon>
    </lineage>
</organism>
<gene>
    <name evidence="2" type="ORF">Tco_1019577</name>
</gene>
<protein>
    <recommendedName>
        <fullName evidence="4">DUF4283 domain-containing protein</fullName>
    </recommendedName>
</protein>